<accession>A0A1M5PI14</accession>
<dbReference type="GO" id="GO:0003677">
    <property type="term" value="F:DNA binding"/>
    <property type="evidence" value="ECO:0007669"/>
    <property type="project" value="UniProtKB-KW"/>
</dbReference>
<proteinExistence type="inferred from homology"/>
<dbReference type="HAMAP" id="MF_00674">
    <property type="entry name" value="UPF0251"/>
    <property type="match status" value="1"/>
</dbReference>
<keyword evidence="3" id="KW-0238">DNA-binding</keyword>
<reference evidence="4" key="1">
    <citation type="submission" date="2016-11" db="EMBL/GenBank/DDBJ databases">
        <authorList>
            <person name="Varghese N."/>
            <person name="Submissions S."/>
        </authorList>
    </citation>
    <scope>NUCLEOTIDE SEQUENCE [LARGE SCALE GENOMIC DNA]</scope>
    <source>
        <strain evidence="4">DSM 11003</strain>
    </source>
</reference>
<dbReference type="STRING" id="1123382.SAMN02745221_01477"/>
<organism evidence="3 4">
    <name type="scientific">Thermosyntropha lipolytica DSM 11003</name>
    <dbReference type="NCBI Taxonomy" id="1123382"/>
    <lineage>
        <taxon>Bacteria</taxon>
        <taxon>Bacillati</taxon>
        <taxon>Bacillota</taxon>
        <taxon>Clostridia</taxon>
        <taxon>Eubacteriales</taxon>
        <taxon>Syntrophomonadaceae</taxon>
        <taxon>Thermosyntropha</taxon>
    </lineage>
</organism>
<dbReference type="EMBL" id="FQWY01000023">
    <property type="protein sequence ID" value="SHH01415.1"/>
    <property type="molecule type" value="Genomic_DNA"/>
</dbReference>
<keyword evidence="4" id="KW-1185">Reference proteome</keyword>
<dbReference type="PANTHER" id="PTHR37478">
    <property type="match status" value="1"/>
</dbReference>
<gene>
    <name evidence="3" type="ORF">SAMN02745221_01477</name>
</gene>
<evidence type="ECO:0000313" key="3">
    <source>
        <dbReference type="EMBL" id="SHH01415.1"/>
    </source>
</evidence>
<evidence type="ECO:0000256" key="2">
    <source>
        <dbReference type="HAMAP-Rule" id="MF_00674"/>
    </source>
</evidence>
<dbReference type="OrthoDB" id="280278at2"/>
<name>A0A1M5PI14_9FIRM</name>
<dbReference type="AlphaFoldDB" id="A0A1M5PI14"/>
<dbReference type="PANTHER" id="PTHR37478:SF2">
    <property type="entry name" value="UPF0251 PROTEIN TK0562"/>
    <property type="match status" value="1"/>
</dbReference>
<dbReference type="Pfam" id="PF02001">
    <property type="entry name" value="DUF134"/>
    <property type="match status" value="1"/>
</dbReference>
<comment type="similarity">
    <text evidence="1 2">Belongs to the UPF0251 family.</text>
</comment>
<sequence length="118" mass="13286">MPRRVKCRRVAHIPRASCFKPAGIPACELEEVVLKLEEAEALRLKDLLGYDQFECAEQMGVSRTTFQRILVEAHRKVADAIINSKALLLEGGNYKLHEVESEEGFDDPKYNAAEDADL</sequence>
<evidence type="ECO:0000256" key="1">
    <source>
        <dbReference type="ARBA" id="ARBA00009350"/>
    </source>
</evidence>
<evidence type="ECO:0000313" key="4">
    <source>
        <dbReference type="Proteomes" id="UP000242329"/>
    </source>
</evidence>
<dbReference type="Proteomes" id="UP000242329">
    <property type="component" value="Unassembled WGS sequence"/>
</dbReference>
<dbReference type="InterPro" id="IPR002852">
    <property type="entry name" value="UPF0251"/>
</dbReference>
<protein>
    <recommendedName>
        <fullName evidence="2">UPF0251 protein SAMN02745221_01477</fullName>
    </recommendedName>
</protein>
<dbReference type="RefSeq" id="WP_073092230.1">
    <property type="nucleotide sequence ID" value="NZ_FQWY01000023.1"/>
</dbReference>